<dbReference type="InterPro" id="IPR048683">
    <property type="entry name" value="Sf6_terminase"/>
</dbReference>
<evidence type="ECO:0000313" key="1">
    <source>
        <dbReference type="EMBL" id="MBB3891616.1"/>
    </source>
</evidence>
<evidence type="ECO:0008006" key="3">
    <source>
        <dbReference type="Google" id="ProtNLM"/>
    </source>
</evidence>
<evidence type="ECO:0000313" key="2">
    <source>
        <dbReference type="Proteomes" id="UP000530564"/>
    </source>
</evidence>
<accession>A0A839ZZ20</accession>
<dbReference type="Pfam" id="PF20901">
    <property type="entry name" value="Sf6_terminase"/>
    <property type="match status" value="2"/>
</dbReference>
<comment type="caution">
    <text evidence="1">The sequence shown here is derived from an EMBL/GenBank/DDBJ whole genome shotgun (WGS) entry which is preliminary data.</text>
</comment>
<dbReference type="Gene3D" id="1.10.10.60">
    <property type="entry name" value="Homeodomain-like"/>
    <property type="match status" value="2"/>
</dbReference>
<keyword evidence="2" id="KW-1185">Reference proteome</keyword>
<protein>
    <recommendedName>
        <fullName evidence="3">Terminase small subunit</fullName>
    </recommendedName>
</protein>
<dbReference type="Proteomes" id="UP000530564">
    <property type="component" value="Unassembled WGS sequence"/>
</dbReference>
<gene>
    <name evidence="1" type="ORF">GGQ61_002344</name>
</gene>
<name>A0A839ZZ20_9CAUL</name>
<dbReference type="RefSeq" id="WP_183772780.1">
    <property type="nucleotide sequence ID" value="NZ_JACIDK010000003.1"/>
</dbReference>
<dbReference type="AlphaFoldDB" id="A0A839ZZ20"/>
<sequence>MARPPSPPLPVIDHKGGAKASQYHPNLGWEICQRMCDGLTIREIAADPAMPSYATIFHWRKMHPEFAAMYDACRDKLAWKRQMEAASLARATAARRDQDVARGLRRRRPAGSGRKSTFTMEAALAVCVRLAAGQALSAICARPDMPSLKAVYTWLKRFPVFEAMYLAAREEQRMWLELKIEHVAGSCHWTQVGAAMAQVAQLQERLGRLTPKHYRPGGRTAPVALRDEDEAGPLFGDHGGRVARGPWLHGLLDED</sequence>
<reference evidence="1 2" key="1">
    <citation type="submission" date="2020-08" db="EMBL/GenBank/DDBJ databases">
        <title>Genomic Encyclopedia of Type Strains, Phase IV (KMG-IV): sequencing the most valuable type-strain genomes for metagenomic binning, comparative biology and taxonomic classification.</title>
        <authorList>
            <person name="Goeker M."/>
        </authorList>
    </citation>
    <scope>NUCLEOTIDE SEQUENCE [LARGE SCALE GENOMIC DNA]</scope>
    <source>
        <strain evidence="1 2">DSM 21793</strain>
    </source>
</reference>
<organism evidence="1 2">
    <name type="scientific">Phenylobacterium haematophilum</name>
    <dbReference type="NCBI Taxonomy" id="98513"/>
    <lineage>
        <taxon>Bacteria</taxon>
        <taxon>Pseudomonadati</taxon>
        <taxon>Pseudomonadota</taxon>
        <taxon>Alphaproteobacteria</taxon>
        <taxon>Caulobacterales</taxon>
        <taxon>Caulobacteraceae</taxon>
        <taxon>Phenylobacterium</taxon>
    </lineage>
</organism>
<dbReference type="EMBL" id="JACIDK010000003">
    <property type="protein sequence ID" value="MBB3891616.1"/>
    <property type="molecule type" value="Genomic_DNA"/>
</dbReference>
<proteinExistence type="predicted"/>